<keyword evidence="2" id="KW-1185">Reference proteome</keyword>
<evidence type="ECO:0000313" key="2">
    <source>
        <dbReference type="Proteomes" id="UP000002881"/>
    </source>
</evidence>
<accession>I2F6Q5</accession>
<dbReference type="KEGG" id="mpg:Theba_1965"/>
<evidence type="ECO:0000313" key="1">
    <source>
        <dbReference type="EMBL" id="AFK07608.1"/>
    </source>
</evidence>
<name>I2F6Q5_9BACT</name>
<dbReference type="AlphaFoldDB" id="I2F6Q5"/>
<dbReference type="GeneID" id="87107726"/>
<dbReference type="RefSeq" id="WP_006488123.1">
    <property type="nucleotide sequence ID" value="NC_017934.1"/>
</dbReference>
<sequence>MLRVVKNDGTMLLFPTKCDSANNIHRSLTGKGFERIRFEQPGAGFVR</sequence>
<protein>
    <submittedName>
        <fullName evidence="1">Uncharacterized protein</fullName>
    </submittedName>
</protein>
<organism evidence="1 2">
    <name type="scientific">Mesotoga prima MesG1.Ag.4.2</name>
    <dbReference type="NCBI Taxonomy" id="660470"/>
    <lineage>
        <taxon>Bacteria</taxon>
        <taxon>Thermotogati</taxon>
        <taxon>Thermotogota</taxon>
        <taxon>Thermotogae</taxon>
        <taxon>Kosmotogales</taxon>
        <taxon>Kosmotogaceae</taxon>
        <taxon>Mesotoga</taxon>
    </lineage>
</organism>
<dbReference type="Proteomes" id="UP000002881">
    <property type="component" value="Chromosome"/>
</dbReference>
<dbReference type="EMBL" id="CP003532">
    <property type="protein sequence ID" value="AFK07608.1"/>
    <property type="molecule type" value="Genomic_DNA"/>
</dbReference>
<proteinExistence type="predicted"/>
<reference evidence="1 2" key="1">
    <citation type="journal article" date="2012" name="Genome Biol. Evol.">
        <title>Genome Sequence of the Mesophilic Thermotogales Bacterium Mesotoga prima MesG1.Ag.4.2 Reveals the Largest Thermotogales Genome To Date.</title>
        <authorList>
            <person name="Zhaxybayeva O."/>
            <person name="Swithers K.S."/>
            <person name="Foght J."/>
            <person name="Green A.G."/>
            <person name="Bruce D."/>
            <person name="Detter C."/>
            <person name="Han S."/>
            <person name="Teshima H."/>
            <person name="Han J."/>
            <person name="Woyke T."/>
            <person name="Pitluck S."/>
            <person name="Nolan M."/>
            <person name="Ivanova N."/>
            <person name="Pati A."/>
            <person name="Land M.L."/>
            <person name="Dlutek M."/>
            <person name="Doolittle W.F."/>
            <person name="Noll K.M."/>
            <person name="Nesbo C.L."/>
        </authorList>
    </citation>
    <scope>NUCLEOTIDE SEQUENCE [LARGE SCALE GENOMIC DNA]</scope>
    <source>
        <strain evidence="2">mesG1.Ag.4.2</strain>
    </source>
</reference>
<gene>
    <name evidence="1" type="ORF">Theba_1965</name>
</gene>
<dbReference type="HOGENOM" id="CLU_3170082_0_0_0"/>